<evidence type="ECO:0000256" key="1">
    <source>
        <dbReference type="SAM" id="MobiDB-lite"/>
    </source>
</evidence>
<sequence length="159" mass="17017">MPVSTSALKQIAVVGGIISLGGAGYFYKAIQDNVASGSYYSKSVDILSNHKGATDVLGLPIKTKFVNLGNTFIAISALQANLAIPLRGSIRSGVMYTWSSRPNTQDDWTVQRIDLEITKPQRKVTIYTAPPSAPSDQTQSLEGEDSAPLWDLSNGSGNR</sequence>
<dbReference type="AlphaFoldDB" id="A0A7M7N6B8"/>
<dbReference type="KEGG" id="spu:105443181"/>
<evidence type="ECO:0000313" key="2">
    <source>
        <dbReference type="EnsemblMetazoa" id="XP_030831913"/>
    </source>
</evidence>
<organism evidence="2 3">
    <name type="scientific">Strongylocentrotus purpuratus</name>
    <name type="common">Purple sea urchin</name>
    <dbReference type="NCBI Taxonomy" id="7668"/>
    <lineage>
        <taxon>Eukaryota</taxon>
        <taxon>Metazoa</taxon>
        <taxon>Echinodermata</taxon>
        <taxon>Eleutherozoa</taxon>
        <taxon>Echinozoa</taxon>
        <taxon>Echinoidea</taxon>
        <taxon>Euechinoidea</taxon>
        <taxon>Echinacea</taxon>
        <taxon>Camarodonta</taxon>
        <taxon>Echinidea</taxon>
        <taxon>Strongylocentrotidae</taxon>
        <taxon>Strongylocentrotus</taxon>
    </lineage>
</organism>
<dbReference type="GO" id="GO:0005743">
    <property type="term" value="C:mitochondrial inner membrane"/>
    <property type="evidence" value="ECO:0000318"/>
    <property type="project" value="GO_Central"/>
</dbReference>
<protein>
    <recommendedName>
        <fullName evidence="4">Cytochrome oxidase complex assembly protein 1</fullName>
    </recommendedName>
</protein>
<dbReference type="RefSeq" id="XP_030831913.1">
    <property type="nucleotide sequence ID" value="XM_030976053.1"/>
</dbReference>
<dbReference type="OrthoDB" id="10037790at2759"/>
<name>A0A7M7N6B8_STRPU</name>
<dbReference type="PANTHER" id="PTHR47148">
    <property type="entry name" value="CYTOCHROME C OXIDASE ASSEMBLY FACTOR 1 HOMOLOG"/>
    <property type="match status" value="1"/>
</dbReference>
<evidence type="ECO:0008006" key="4">
    <source>
        <dbReference type="Google" id="ProtNLM"/>
    </source>
</evidence>
<proteinExistence type="predicted"/>
<dbReference type="OMA" id="GTLYFWA"/>
<dbReference type="InterPro" id="IPR014807">
    <property type="entry name" value="Coa1"/>
</dbReference>
<dbReference type="Proteomes" id="UP000007110">
    <property type="component" value="Unassembled WGS sequence"/>
</dbReference>
<dbReference type="GO" id="GO:0033617">
    <property type="term" value="P:mitochondrial respiratory chain complex IV assembly"/>
    <property type="evidence" value="ECO:0000318"/>
    <property type="project" value="GO_Central"/>
</dbReference>
<evidence type="ECO:0000313" key="3">
    <source>
        <dbReference type="Proteomes" id="UP000007110"/>
    </source>
</evidence>
<reference evidence="3" key="1">
    <citation type="submission" date="2015-02" db="EMBL/GenBank/DDBJ databases">
        <title>Genome sequencing for Strongylocentrotus purpuratus.</title>
        <authorList>
            <person name="Murali S."/>
            <person name="Liu Y."/>
            <person name="Vee V."/>
            <person name="English A."/>
            <person name="Wang M."/>
            <person name="Skinner E."/>
            <person name="Han Y."/>
            <person name="Muzny D.M."/>
            <person name="Worley K.C."/>
            <person name="Gibbs R.A."/>
        </authorList>
    </citation>
    <scope>NUCLEOTIDE SEQUENCE</scope>
</reference>
<dbReference type="PANTHER" id="PTHR47148:SF1">
    <property type="entry name" value="CYTOCHROME C OXIDASE ASSEMBLY FACTOR 1 HOMOLOG"/>
    <property type="match status" value="1"/>
</dbReference>
<reference evidence="2" key="2">
    <citation type="submission" date="2021-01" db="UniProtKB">
        <authorList>
            <consortium name="EnsemblMetazoa"/>
        </authorList>
    </citation>
    <scope>IDENTIFICATION</scope>
</reference>
<dbReference type="GO" id="GO:0032981">
    <property type="term" value="P:mitochondrial respiratory chain complex I assembly"/>
    <property type="evidence" value="ECO:0000318"/>
    <property type="project" value="GO_Central"/>
</dbReference>
<feature type="region of interest" description="Disordered" evidence="1">
    <location>
        <begin position="124"/>
        <end position="159"/>
    </location>
</feature>
<accession>A0A7M7N6B8</accession>
<dbReference type="Pfam" id="PF08695">
    <property type="entry name" value="Coa1"/>
    <property type="match status" value="1"/>
</dbReference>
<dbReference type="InParanoid" id="A0A7M7N6B8"/>
<dbReference type="EnsemblMetazoa" id="XM_030976053">
    <property type="protein sequence ID" value="XP_030831913"/>
    <property type="gene ID" value="LOC105443181"/>
</dbReference>
<keyword evidence="3" id="KW-1185">Reference proteome</keyword>
<dbReference type="GeneID" id="105443181"/>